<dbReference type="InterPro" id="IPR050879">
    <property type="entry name" value="Acyltransferase_3"/>
</dbReference>
<feature type="transmembrane region" description="Helical" evidence="2">
    <location>
        <begin position="41"/>
        <end position="71"/>
    </location>
</feature>
<feature type="transmembrane region" description="Helical" evidence="2">
    <location>
        <begin position="256"/>
        <end position="274"/>
    </location>
</feature>
<dbReference type="GO" id="GO:0016746">
    <property type="term" value="F:acyltransferase activity"/>
    <property type="evidence" value="ECO:0007669"/>
    <property type="project" value="UniProtKB-KW"/>
</dbReference>
<proteinExistence type="predicted"/>
<accession>A0ABT2HTW8</accession>
<evidence type="ECO:0000313" key="6">
    <source>
        <dbReference type="Proteomes" id="UP001525379"/>
    </source>
</evidence>
<feature type="region of interest" description="Disordered" evidence="1">
    <location>
        <begin position="1"/>
        <end position="24"/>
    </location>
</feature>
<dbReference type="Pfam" id="PF01757">
    <property type="entry name" value="Acyl_transf_3"/>
    <property type="match status" value="1"/>
</dbReference>
<comment type="caution">
    <text evidence="5">The sequence shown here is derived from an EMBL/GenBank/DDBJ whole genome shotgun (WGS) entry which is preliminary data.</text>
</comment>
<keyword evidence="2" id="KW-1133">Transmembrane helix</keyword>
<organism evidence="5 6">
    <name type="scientific">Pseudoclavibacter albus</name>
    <dbReference type="NCBI Taxonomy" id="272241"/>
    <lineage>
        <taxon>Bacteria</taxon>
        <taxon>Bacillati</taxon>
        <taxon>Actinomycetota</taxon>
        <taxon>Actinomycetes</taxon>
        <taxon>Micrococcales</taxon>
        <taxon>Microbacteriaceae</taxon>
        <taxon>Pseudoclavibacter</taxon>
    </lineage>
</organism>
<protein>
    <submittedName>
        <fullName evidence="5">Acyltransferase</fullName>
    </submittedName>
</protein>
<feature type="domain" description="Acyltransferase 3" evidence="3">
    <location>
        <begin position="34"/>
        <end position="366"/>
    </location>
</feature>
<dbReference type="InterPro" id="IPR043968">
    <property type="entry name" value="SGNH"/>
</dbReference>
<dbReference type="RefSeq" id="WP_260103559.1">
    <property type="nucleotide sequence ID" value="NZ_JALXSQ010000001.1"/>
</dbReference>
<evidence type="ECO:0000259" key="4">
    <source>
        <dbReference type="Pfam" id="PF19040"/>
    </source>
</evidence>
<dbReference type="PANTHER" id="PTHR23028:SF53">
    <property type="entry name" value="ACYL_TRANSF_3 DOMAIN-CONTAINING PROTEIN"/>
    <property type="match status" value="1"/>
</dbReference>
<feature type="transmembrane region" description="Helical" evidence="2">
    <location>
        <begin position="319"/>
        <end position="340"/>
    </location>
</feature>
<reference evidence="5 6" key="1">
    <citation type="submission" date="2022-04" db="EMBL/GenBank/DDBJ databases">
        <title>Human microbiome associated bacterial genomes.</title>
        <authorList>
            <person name="Sandstrom S."/>
            <person name="Salamzade R."/>
            <person name="Kalan L.R."/>
        </authorList>
    </citation>
    <scope>NUCLEOTIDE SEQUENCE [LARGE SCALE GENOMIC DNA]</scope>
    <source>
        <strain evidence="6">p3-SID1799</strain>
    </source>
</reference>
<sequence>MQLSPSLREGATPRADSPAKPEEKAAATTRFVPEIQGLRTIALLLVATFHIWIGRVSGGVDIFLLISAYLLTRSLTTSAEQGKLTRPITFILKKFTRLLPAAVLTIALTLLAGFLILDSRFWNTMMAQGLAALTYTMNFWLQGAQVDYYAQSRSDASLFQHFWSLAIQGQVFLLWPVLHLAAEVAAKVTKIRVRWILIAGFSLVFLGSFLYALKLTAINQPYAYFSTPARLWEFAAGSLLALVVPYLRIPRRVGTVLIWLGIAGAVSCGFVLPVQSSFPGVATLWPLISAALVIAPADASSRAASDRPWLLGHPILQKIGGYTYALYLTHWPVLILHTAVTRIERPDPLRGLLLLAVSVVAAVIITELADRPVAALAKADRPFRPSWLPQIGWRRLAALAACCALGFGAIGSSHSYYQSFREGEFAAVTNAPLHEMGPQAPDDARFGEPIPGRLIMSEQLFTGPSTPCTDDVAGFVPLGMCFTWGDTESADREIYIIGNSHSVTYSSMFMEIAEQQPNWLVRTQAYPGCTFLEVDTESACDDVFTGSAQYIQHAQPDLVVVLGSFSTPAGPDQLFTGDNPHLADWIRTIEDTTTSEVVTLRDVPRFDENMFECASEHGYDSPECVKPTSVDAPELEPYIAELEGAGGTWIDFNEAICRYGECRPSNGGLVTYYDDNHITDVFSRSLAQHLSAVLSRDVHWCPQAAWPAL</sequence>
<dbReference type="Proteomes" id="UP001525379">
    <property type="component" value="Unassembled WGS sequence"/>
</dbReference>
<gene>
    <name evidence="5" type="ORF">M3D15_00215</name>
</gene>
<evidence type="ECO:0000256" key="2">
    <source>
        <dbReference type="SAM" id="Phobius"/>
    </source>
</evidence>
<feature type="transmembrane region" description="Helical" evidence="2">
    <location>
        <begin position="98"/>
        <end position="117"/>
    </location>
</feature>
<dbReference type="PANTHER" id="PTHR23028">
    <property type="entry name" value="ACETYLTRANSFERASE"/>
    <property type="match status" value="1"/>
</dbReference>
<keyword evidence="5" id="KW-0808">Transferase</keyword>
<feature type="transmembrane region" description="Helical" evidence="2">
    <location>
        <begin position="352"/>
        <end position="370"/>
    </location>
</feature>
<keyword evidence="2" id="KW-0812">Transmembrane</keyword>
<dbReference type="InterPro" id="IPR002656">
    <property type="entry name" value="Acyl_transf_3_dom"/>
</dbReference>
<keyword evidence="6" id="KW-1185">Reference proteome</keyword>
<evidence type="ECO:0000256" key="1">
    <source>
        <dbReference type="SAM" id="MobiDB-lite"/>
    </source>
</evidence>
<evidence type="ECO:0000259" key="3">
    <source>
        <dbReference type="Pfam" id="PF01757"/>
    </source>
</evidence>
<feature type="transmembrane region" description="Helical" evidence="2">
    <location>
        <begin position="231"/>
        <end position="249"/>
    </location>
</feature>
<dbReference type="Pfam" id="PF19040">
    <property type="entry name" value="SGNH"/>
    <property type="match status" value="1"/>
</dbReference>
<keyword evidence="5" id="KW-0012">Acyltransferase</keyword>
<feature type="transmembrane region" description="Helical" evidence="2">
    <location>
        <begin position="162"/>
        <end position="181"/>
    </location>
</feature>
<keyword evidence="2" id="KW-0472">Membrane</keyword>
<name>A0ABT2HTW8_9MICO</name>
<feature type="transmembrane region" description="Helical" evidence="2">
    <location>
        <begin position="193"/>
        <end position="211"/>
    </location>
</feature>
<feature type="domain" description="SGNH" evidence="4">
    <location>
        <begin position="479"/>
        <end position="690"/>
    </location>
</feature>
<evidence type="ECO:0000313" key="5">
    <source>
        <dbReference type="EMBL" id="MCT2041772.1"/>
    </source>
</evidence>
<dbReference type="EMBL" id="JALXSQ010000001">
    <property type="protein sequence ID" value="MCT2041772.1"/>
    <property type="molecule type" value="Genomic_DNA"/>
</dbReference>